<evidence type="ECO:0000313" key="8">
    <source>
        <dbReference type="Proteomes" id="UP000196655"/>
    </source>
</evidence>
<dbReference type="NCBIfam" id="NF006681">
    <property type="entry name" value="PRK09229.1-2"/>
    <property type="match status" value="1"/>
</dbReference>
<dbReference type="GO" id="GO:0005829">
    <property type="term" value="C:cytosol"/>
    <property type="evidence" value="ECO:0007669"/>
    <property type="project" value="TreeGrafter"/>
</dbReference>
<keyword evidence="8" id="KW-1185">Reference proteome</keyword>
<proteinExistence type="predicted"/>
<evidence type="ECO:0000256" key="1">
    <source>
        <dbReference type="ARBA" id="ARBA00001947"/>
    </source>
</evidence>
<dbReference type="NCBIfam" id="TIGR02022">
    <property type="entry name" value="hutF"/>
    <property type="match status" value="1"/>
</dbReference>
<dbReference type="PANTHER" id="PTHR11271:SF48">
    <property type="entry name" value="AMIDOHYDROLASE-RELATED DOMAIN-CONTAINING PROTEIN"/>
    <property type="match status" value="1"/>
</dbReference>
<feature type="domain" description="Amidohydrolase-related" evidence="5">
    <location>
        <begin position="48"/>
        <end position="432"/>
    </location>
</feature>
<dbReference type="InterPro" id="IPR055156">
    <property type="entry name" value="HutF-like_N"/>
</dbReference>
<accession>A0A211ZIB1</accession>
<dbReference type="AlphaFoldDB" id="A0A211ZIB1"/>
<dbReference type="PANTHER" id="PTHR11271">
    <property type="entry name" value="GUANINE DEAMINASE"/>
    <property type="match status" value="1"/>
</dbReference>
<keyword evidence="2" id="KW-0479">Metal-binding</keyword>
<evidence type="ECO:0000259" key="5">
    <source>
        <dbReference type="Pfam" id="PF01979"/>
    </source>
</evidence>
<protein>
    <submittedName>
        <fullName evidence="7">Formimidoylglutamate deiminase</fullName>
    </submittedName>
</protein>
<dbReference type="EMBL" id="NHON01000046">
    <property type="protein sequence ID" value="OWJ64973.1"/>
    <property type="molecule type" value="Genomic_DNA"/>
</dbReference>
<dbReference type="STRING" id="1122125.GCA_000423185_04149"/>
<evidence type="ECO:0000256" key="3">
    <source>
        <dbReference type="ARBA" id="ARBA00022801"/>
    </source>
</evidence>
<dbReference type="SUPFAM" id="SSF51556">
    <property type="entry name" value="Metallo-dependent hydrolases"/>
    <property type="match status" value="1"/>
</dbReference>
<dbReference type="Gene3D" id="3.20.20.140">
    <property type="entry name" value="Metal-dependent hydrolases"/>
    <property type="match status" value="1"/>
</dbReference>
<dbReference type="RefSeq" id="WP_088153206.1">
    <property type="nucleotide sequence ID" value="NZ_NHON01000046.1"/>
</dbReference>
<sequence>MTTRYFADAALLADGWAENVLIEIDDRGDIARVSAGAARGDAEPIAGVVLPGMANLHSHAFQRAMAGLAETTAGPGDDFWSWREQMYRFVRVLDPAQVEAVAAQLYVEMLKAGYTCVAEFHYLHHQPDGTPYADRAELSRRVIAAAKATGLGIAHLPVLYNTGGFGGQKAGDGQRRFLNDVDGILDIIGRLRADHDGDPDVRIGVAPHSLRAVPPEMLAGVVAGINAADPTAPIHIHIAEQVKEVEQCLAWSGARPVEWLLGHAAVDDRWCLIHATHLNEAETAGMAASGAVAGLCPTTEANLGDGLFPLAPYLAAGGALGIGSDSHISVGVIEELRWLEYGQRLTQRKRGVAGGPARPSVGATLFQAAIDGGARAVGRPTGRIEAGARADLIVLDPDHPALIGRRGDTLLDSFVFAGNDSPIRHVMAGGRWRVRDGRHADEAAVAARYRSVMAALLA</sequence>
<evidence type="ECO:0000256" key="4">
    <source>
        <dbReference type="ARBA" id="ARBA00022833"/>
    </source>
</evidence>
<dbReference type="OrthoDB" id="9796020at2"/>
<keyword evidence="4" id="KW-0862">Zinc</keyword>
<dbReference type="InterPro" id="IPR051607">
    <property type="entry name" value="Metallo-dep_hydrolases"/>
</dbReference>
<dbReference type="InterPro" id="IPR032466">
    <property type="entry name" value="Metal_Hydrolase"/>
</dbReference>
<dbReference type="InterPro" id="IPR006680">
    <property type="entry name" value="Amidohydro-rel"/>
</dbReference>
<dbReference type="Gene3D" id="2.30.40.10">
    <property type="entry name" value="Urease, subunit C, domain 1"/>
    <property type="match status" value="1"/>
</dbReference>
<dbReference type="GO" id="GO:0019239">
    <property type="term" value="F:deaminase activity"/>
    <property type="evidence" value="ECO:0007669"/>
    <property type="project" value="TreeGrafter"/>
</dbReference>
<comment type="cofactor">
    <cofactor evidence="1">
        <name>Zn(2+)</name>
        <dbReference type="ChEBI" id="CHEBI:29105"/>
    </cofactor>
</comment>
<organism evidence="7 8">
    <name type="scientific">Inquilinus limosus</name>
    <dbReference type="NCBI Taxonomy" id="171674"/>
    <lineage>
        <taxon>Bacteria</taxon>
        <taxon>Pseudomonadati</taxon>
        <taxon>Pseudomonadota</taxon>
        <taxon>Alphaproteobacteria</taxon>
        <taxon>Rhodospirillales</taxon>
        <taxon>Rhodospirillaceae</taxon>
        <taxon>Inquilinus</taxon>
    </lineage>
</organism>
<dbReference type="InterPro" id="IPR011059">
    <property type="entry name" value="Metal-dep_hydrolase_composite"/>
</dbReference>
<dbReference type="SUPFAM" id="SSF51338">
    <property type="entry name" value="Composite domain of metallo-dependent hydrolases"/>
    <property type="match status" value="1"/>
</dbReference>
<feature type="domain" description="Formimidoylglutamate deiminase N-terminal" evidence="6">
    <location>
        <begin position="6"/>
        <end position="40"/>
    </location>
</feature>
<evidence type="ECO:0000256" key="2">
    <source>
        <dbReference type="ARBA" id="ARBA00022723"/>
    </source>
</evidence>
<name>A0A211ZIB1_9PROT</name>
<dbReference type="Proteomes" id="UP000196655">
    <property type="component" value="Unassembled WGS sequence"/>
</dbReference>
<dbReference type="InterPro" id="IPR010252">
    <property type="entry name" value="HutF"/>
</dbReference>
<dbReference type="Pfam" id="PF01979">
    <property type="entry name" value="Amidohydro_1"/>
    <property type="match status" value="1"/>
</dbReference>
<comment type="caution">
    <text evidence="7">The sequence shown here is derived from an EMBL/GenBank/DDBJ whole genome shotgun (WGS) entry which is preliminary data.</text>
</comment>
<reference evidence="8" key="1">
    <citation type="submission" date="2017-05" db="EMBL/GenBank/DDBJ databases">
        <authorList>
            <person name="Macchi M."/>
            <person name="Festa S."/>
            <person name="Coppotelli B.M."/>
            <person name="Morelli I.S."/>
        </authorList>
    </citation>
    <scope>NUCLEOTIDE SEQUENCE [LARGE SCALE GENOMIC DNA]</scope>
    <source>
        <strain evidence="8">I</strain>
    </source>
</reference>
<evidence type="ECO:0000259" key="6">
    <source>
        <dbReference type="Pfam" id="PF22429"/>
    </source>
</evidence>
<dbReference type="CDD" id="cd01313">
    <property type="entry name" value="Met_dep_hydrolase_E"/>
    <property type="match status" value="1"/>
</dbReference>
<keyword evidence="3" id="KW-0378">Hydrolase</keyword>
<evidence type="ECO:0000313" key="7">
    <source>
        <dbReference type="EMBL" id="OWJ64973.1"/>
    </source>
</evidence>
<dbReference type="Pfam" id="PF22429">
    <property type="entry name" value="HutF_N"/>
    <property type="match status" value="1"/>
</dbReference>
<dbReference type="NCBIfam" id="NF006684">
    <property type="entry name" value="PRK09229.1-5"/>
    <property type="match status" value="1"/>
</dbReference>
<dbReference type="GO" id="GO:0046872">
    <property type="term" value="F:metal ion binding"/>
    <property type="evidence" value="ECO:0007669"/>
    <property type="project" value="UniProtKB-KW"/>
</dbReference>
<gene>
    <name evidence="7" type="ORF">BWR60_22180</name>
</gene>